<feature type="binding site" evidence="9">
    <location>
        <position position="114"/>
    </location>
    <ligand>
        <name>Zn(2+)</name>
        <dbReference type="ChEBI" id="CHEBI:29105"/>
    </ligand>
</feature>
<feature type="binding site" evidence="10">
    <location>
        <position position="105"/>
    </location>
    <ligand>
        <name>Fe cation</name>
        <dbReference type="ChEBI" id="CHEBI:24875"/>
    </ligand>
</feature>
<comment type="caution">
    <text evidence="12">The sequence shown here is derived from an EMBL/GenBank/DDBJ whole genome shotgun (WGS) entry which is preliminary data.</text>
</comment>
<evidence type="ECO:0000256" key="7">
    <source>
        <dbReference type="ARBA" id="ARBA00023125"/>
    </source>
</evidence>
<feature type="binding site" evidence="9">
    <location>
        <position position="111"/>
    </location>
    <ligand>
        <name>Zn(2+)</name>
        <dbReference type="ChEBI" id="CHEBI:29105"/>
    </ligand>
</feature>
<evidence type="ECO:0000313" key="11">
    <source>
        <dbReference type="EMBL" id="MRI80682.1"/>
    </source>
</evidence>
<evidence type="ECO:0000256" key="2">
    <source>
        <dbReference type="ARBA" id="ARBA00007957"/>
    </source>
</evidence>
<dbReference type="InterPro" id="IPR036390">
    <property type="entry name" value="WH_DNA-bd_sf"/>
</dbReference>
<evidence type="ECO:0000256" key="10">
    <source>
        <dbReference type="PIRSR" id="PIRSR602481-2"/>
    </source>
</evidence>
<comment type="cofactor">
    <cofactor evidence="9">
        <name>Zn(2+)</name>
        <dbReference type="ChEBI" id="CHEBI:29105"/>
    </cofactor>
    <text evidence="9">Binds 1 zinc ion per subunit.</text>
</comment>
<dbReference type="EMBL" id="WJQT01000002">
    <property type="protein sequence ID" value="MRJ46441.1"/>
    <property type="molecule type" value="Genomic_DNA"/>
</dbReference>
<dbReference type="GO" id="GO:0003700">
    <property type="term" value="F:DNA-binding transcription factor activity"/>
    <property type="evidence" value="ECO:0007669"/>
    <property type="project" value="InterPro"/>
</dbReference>
<evidence type="ECO:0000256" key="1">
    <source>
        <dbReference type="ARBA" id="ARBA00004496"/>
    </source>
</evidence>
<reference evidence="14 16" key="2">
    <citation type="submission" date="2019-11" db="EMBL/GenBank/DDBJ databases">
        <title>Characterisation of Fundicoccus ignavus gen. nov. sp. nov., a novel genus of the family Aerococcaceae isolated from bulk tank milk.</title>
        <authorList>
            <person name="Siebert A."/>
            <person name="Huptas C."/>
            <person name="Wenning M."/>
            <person name="Scherer S."/>
            <person name="Doll E.V."/>
        </authorList>
    </citation>
    <scope>NUCLEOTIDE SEQUENCE [LARGE SCALE GENOMIC DNA]</scope>
    <source>
        <strain evidence="11 16">DSM 109653</strain>
        <strain evidence="12 14">WS4759</strain>
    </source>
</reference>
<feature type="binding site" evidence="10">
    <location>
        <position position="140"/>
    </location>
    <ligand>
        <name>Fe cation</name>
        <dbReference type="ChEBI" id="CHEBI:24875"/>
    </ligand>
</feature>
<evidence type="ECO:0000313" key="16">
    <source>
        <dbReference type="Proteomes" id="UP000469870"/>
    </source>
</evidence>
<keyword evidence="7" id="KW-0238">DNA-binding</keyword>
<keyword evidence="9" id="KW-0479">Metal-binding</keyword>
<comment type="cofactor">
    <cofactor evidence="10">
        <name>Mn(2+)</name>
        <dbReference type="ChEBI" id="CHEBI:29035"/>
    </cofactor>
    <cofactor evidence="10">
        <name>Fe(2+)</name>
        <dbReference type="ChEBI" id="CHEBI:29033"/>
    </cofactor>
    <text evidence="10">Binds 1 Mn(2+) or Fe(2+) ion per subunit.</text>
</comment>
<keyword evidence="14" id="KW-1185">Reference proteome</keyword>
<evidence type="ECO:0000256" key="4">
    <source>
        <dbReference type="ARBA" id="ARBA00022491"/>
    </source>
</evidence>
<dbReference type="PANTHER" id="PTHR33202:SF1">
    <property type="entry name" value="FERRIC UPTAKE REGULATION PROTEIN"/>
    <property type="match status" value="1"/>
</dbReference>
<sequence length="154" mass="18042">MKLGQNNQIQELVAAGIEKLKEAGFKSTKKRQEIIELFAENQRYLNAAFIHQEMSERYPTMSYNTTYRNIYDFVEVGLLEATEFNQEQLFRINCHILDQHSHHDHHHHFICRNCGLTLLLDACPMQQVTTDLSEVVIESHRFEVFGLCKNCARK</sequence>
<evidence type="ECO:0000313" key="13">
    <source>
        <dbReference type="EMBL" id="MRJ46441.1"/>
    </source>
</evidence>
<dbReference type="Proteomes" id="UP000440066">
    <property type="component" value="Unassembled WGS sequence"/>
</dbReference>
<comment type="subcellular location">
    <subcellularLocation>
        <location evidence="1">Cytoplasm</location>
    </subcellularLocation>
</comment>
<evidence type="ECO:0000256" key="3">
    <source>
        <dbReference type="ARBA" id="ARBA00022490"/>
    </source>
</evidence>
<name>A0A6I2GCF5_9LACT</name>
<evidence type="ECO:0000313" key="15">
    <source>
        <dbReference type="Proteomes" id="UP000440066"/>
    </source>
</evidence>
<evidence type="ECO:0000256" key="8">
    <source>
        <dbReference type="ARBA" id="ARBA00023163"/>
    </source>
</evidence>
<reference evidence="13 15" key="1">
    <citation type="submission" date="2019-11" db="EMBL/GenBank/DDBJ databases">
        <title>Characterisation of Fundicoccus ignavus gen. nov. sp. nov., a novel genus of the family Aerococcaceae from bulk tank milk.</title>
        <authorList>
            <person name="Siebert A."/>
            <person name="Huptas C."/>
            <person name="Wenning M."/>
            <person name="Scherer S."/>
            <person name="Doll E.V."/>
        </authorList>
    </citation>
    <scope>NUCLEOTIDE SEQUENCE [LARGE SCALE GENOMIC DNA]</scope>
    <source>
        <strain evidence="13 15">DSM 109652</strain>
    </source>
</reference>
<evidence type="ECO:0000313" key="12">
    <source>
        <dbReference type="EMBL" id="MRI84916.1"/>
    </source>
</evidence>
<dbReference type="Proteomes" id="UP000469870">
    <property type="component" value="Unassembled WGS sequence"/>
</dbReference>
<dbReference type="EMBL" id="WJQS01000002">
    <property type="protein sequence ID" value="MRI84916.1"/>
    <property type="molecule type" value="Genomic_DNA"/>
</dbReference>
<keyword evidence="3" id="KW-0963">Cytoplasm</keyword>
<keyword evidence="8" id="KW-0804">Transcription</keyword>
<dbReference type="GO" id="GO:0005737">
    <property type="term" value="C:cytoplasm"/>
    <property type="evidence" value="ECO:0007669"/>
    <property type="project" value="UniProtKB-SubCell"/>
</dbReference>
<dbReference type="GO" id="GO:0045892">
    <property type="term" value="P:negative regulation of DNA-templated transcription"/>
    <property type="evidence" value="ECO:0007669"/>
    <property type="project" value="TreeGrafter"/>
</dbReference>
<dbReference type="PANTHER" id="PTHR33202">
    <property type="entry name" value="ZINC UPTAKE REGULATION PROTEIN"/>
    <property type="match status" value="1"/>
</dbReference>
<dbReference type="GO" id="GO:1900376">
    <property type="term" value="P:regulation of secondary metabolite biosynthetic process"/>
    <property type="evidence" value="ECO:0007669"/>
    <property type="project" value="TreeGrafter"/>
</dbReference>
<evidence type="ECO:0000256" key="5">
    <source>
        <dbReference type="ARBA" id="ARBA00022833"/>
    </source>
</evidence>
<feature type="binding site" evidence="9">
    <location>
        <position position="148"/>
    </location>
    <ligand>
        <name>Zn(2+)</name>
        <dbReference type="ChEBI" id="CHEBI:29105"/>
    </ligand>
</feature>
<dbReference type="InterPro" id="IPR002481">
    <property type="entry name" value="FUR"/>
</dbReference>
<dbReference type="Pfam" id="PF01475">
    <property type="entry name" value="FUR"/>
    <property type="match status" value="1"/>
</dbReference>
<evidence type="ECO:0000256" key="9">
    <source>
        <dbReference type="PIRSR" id="PIRSR602481-1"/>
    </source>
</evidence>
<proteinExistence type="inferred from homology"/>
<organism evidence="12 14">
    <name type="scientific">Fundicoccus ignavus</name>
    <dbReference type="NCBI Taxonomy" id="2664442"/>
    <lineage>
        <taxon>Bacteria</taxon>
        <taxon>Bacillati</taxon>
        <taxon>Bacillota</taxon>
        <taxon>Bacilli</taxon>
        <taxon>Lactobacillales</taxon>
        <taxon>Aerococcaceae</taxon>
        <taxon>Fundicoccus</taxon>
    </lineage>
</organism>
<keyword evidence="5 9" id="KW-0862">Zinc</keyword>
<evidence type="ECO:0000256" key="6">
    <source>
        <dbReference type="ARBA" id="ARBA00023015"/>
    </source>
</evidence>
<dbReference type="CDD" id="cd07153">
    <property type="entry name" value="Fur_like"/>
    <property type="match status" value="1"/>
</dbReference>
<feature type="binding site" evidence="9">
    <location>
        <position position="151"/>
    </location>
    <ligand>
        <name>Zn(2+)</name>
        <dbReference type="ChEBI" id="CHEBI:29105"/>
    </ligand>
</feature>
<keyword evidence="10" id="KW-0408">Iron</keyword>
<dbReference type="InterPro" id="IPR036388">
    <property type="entry name" value="WH-like_DNA-bd_sf"/>
</dbReference>
<keyword evidence="6" id="KW-0805">Transcription regulation</keyword>
<dbReference type="Gene3D" id="1.10.10.10">
    <property type="entry name" value="Winged helix-like DNA-binding domain superfamily/Winged helix DNA-binding domain"/>
    <property type="match status" value="1"/>
</dbReference>
<keyword evidence="4" id="KW-0678">Repressor</keyword>
<dbReference type="InterPro" id="IPR043135">
    <property type="entry name" value="Fur_C"/>
</dbReference>
<dbReference type="Gene3D" id="3.30.1490.190">
    <property type="match status" value="1"/>
</dbReference>
<evidence type="ECO:0000313" key="14">
    <source>
        <dbReference type="Proteomes" id="UP000430975"/>
    </source>
</evidence>
<dbReference type="GO" id="GO:0000976">
    <property type="term" value="F:transcription cis-regulatory region binding"/>
    <property type="evidence" value="ECO:0007669"/>
    <property type="project" value="TreeGrafter"/>
</dbReference>
<protein>
    <submittedName>
        <fullName evidence="12">Transcriptional repressor</fullName>
    </submittedName>
</protein>
<dbReference type="SUPFAM" id="SSF46785">
    <property type="entry name" value="Winged helix' DNA-binding domain"/>
    <property type="match status" value="1"/>
</dbReference>
<dbReference type="EMBL" id="WJQR01000001">
    <property type="protein sequence ID" value="MRI80682.1"/>
    <property type="molecule type" value="Genomic_DNA"/>
</dbReference>
<comment type="similarity">
    <text evidence="2">Belongs to the Fur family.</text>
</comment>
<gene>
    <name evidence="13" type="ORF">GF867_02515</name>
    <name evidence="12" type="ORF">GIY09_03245</name>
    <name evidence="11" type="ORF">GIY11_01365</name>
</gene>
<accession>A0A6I2GCF5</accession>
<dbReference type="AlphaFoldDB" id="A0A6I2GCF5"/>
<dbReference type="GO" id="GO:0008270">
    <property type="term" value="F:zinc ion binding"/>
    <property type="evidence" value="ECO:0007669"/>
    <property type="project" value="TreeGrafter"/>
</dbReference>
<dbReference type="Proteomes" id="UP000430975">
    <property type="component" value="Unassembled WGS sequence"/>
</dbReference>